<proteinExistence type="predicted"/>
<feature type="transmembrane region" description="Helical" evidence="5">
    <location>
        <begin position="144"/>
        <end position="167"/>
    </location>
</feature>
<evidence type="ECO:0000256" key="2">
    <source>
        <dbReference type="ARBA" id="ARBA00022692"/>
    </source>
</evidence>
<feature type="transmembrane region" description="Helical" evidence="5">
    <location>
        <begin position="82"/>
        <end position="107"/>
    </location>
</feature>
<sequence>AWAFVFFNLSSLFFIVCIALNIHIVFINEYKKRYDFEKYYFIIAFSFALLLSLLPMAANLYSNVAPEGGCWYHNSGQENDFILQWVTLFGWIYASILYCVIVVIMVIRKLKSAKKEVDDIIGSQIAGYPTLINKTVISFVVRRIVWYPVVPLIAQFFSSFIETYAYVNHTVPHLLLLFNYIGISLQGLMYALVFYQDIAVTRAFQAAKLHWWITHVNYYESHYPYRSYNKAITNEFNMLEKSKLFSAPNTSSQFASLNLLSRINSTSSVQFGKDNSNQVITNDNQNDQDIHIVLPEPVHLKNSSQYSSLDLLSHRLNLSISPDSLINSNIQTNQTNINNISNHYVSLNYTADTSNYTIGDDEGRIDVMLANGEPTDIDISKEIEMFKLMLKRL</sequence>
<dbReference type="GO" id="GO:0004930">
    <property type="term" value="F:G protein-coupled receptor activity"/>
    <property type="evidence" value="ECO:0007669"/>
    <property type="project" value="TreeGrafter"/>
</dbReference>
<dbReference type="PANTHER" id="PTHR23112">
    <property type="entry name" value="G PROTEIN-COUPLED RECEPTOR 157-RELATED"/>
    <property type="match status" value="1"/>
</dbReference>
<dbReference type="GO" id="GO:0007189">
    <property type="term" value="P:adenylate cyclase-activating G protein-coupled receptor signaling pathway"/>
    <property type="evidence" value="ECO:0007669"/>
    <property type="project" value="TreeGrafter"/>
</dbReference>
<reference evidence="6" key="1">
    <citation type="submission" date="2021-06" db="EMBL/GenBank/DDBJ databases">
        <authorList>
            <person name="Kallberg Y."/>
            <person name="Tangrot J."/>
            <person name="Rosling A."/>
        </authorList>
    </citation>
    <scope>NUCLEOTIDE SEQUENCE</scope>
    <source>
        <strain evidence="6">MA453B</strain>
    </source>
</reference>
<dbReference type="Gene3D" id="1.20.1070.10">
    <property type="entry name" value="Rhodopsin 7-helix transmembrane proteins"/>
    <property type="match status" value="1"/>
</dbReference>
<feature type="transmembrane region" description="Helical" evidence="5">
    <location>
        <begin position="6"/>
        <end position="27"/>
    </location>
</feature>
<comment type="subcellular location">
    <subcellularLocation>
        <location evidence="1">Membrane</location>
        <topology evidence="1">Multi-pass membrane protein</topology>
    </subcellularLocation>
</comment>
<feature type="transmembrane region" description="Helical" evidence="5">
    <location>
        <begin position="173"/>
        <end position="195"/>
    </location>
</feature>
<keyword evidence="4 5" id="KW-0472">Membrane</keyword>
<evidence type="ECO:0000313" key="7">
    <source>
        <dbReference type="Proteomes" id="UP000789405"/>
    </source>
</evidence>
<evidence type="ECO:0000256" key="3">
    <source>
        <dbReference type="ARBA" id="ARBA00022989"/>
    </source>
</evidence>
<comment type="caution">
    <text evidence="6">The sequence shown here is derived from an EMBL/GenBank/DDBJ whole genome shotgun (WGS) entry which is preliminary data.</text>
</comment>
<feature type="non-terminal residue" evidence="6">
    <location>
        <position position="393"/>
    </location>
</feature>
<protein>
    <submittedName>
        <fullName evidence="6">28733_t:CDS:1</fullName>
    </submittedName>
</protein>
<feature type="transmembrane region" description="Helical" evidence="5">
    <location>
        <begin position="39"/>
        <end position="62"/>
    </location>
</feature>
<evidence type="ECO:0000256" key="1">
    <source>
        <dbReference type="ARBA" id="ARBA00004141"/>
    </source>
</evidence>
<evidence type="ECO:0000256" key="4">
    <source>
        <dbReference type="ARBA" id="ARBA00023136"/>
    </source>
</evidence>
<organism evidence="6 7">
    <name type="scientific">Dentiscutata erythropus</name>
    <dbReference type="NCBI Taxonomy" id="1348616"/>
    <lineage>
        <taxon>Eukaryota</taxon>
        <taxon>Fungi</taxon>
        <taxon>Fungi incertae sedis</taxon>
        <taxon>Mucoromycota</taxon>
        <taxon>Glomeromycotina</taxon>
        <taxon>Glomeromycetes</taxon>
        <taxon>Diversisporales</taxon>
        <taxon>Gigasporaceae</taxon>
        <taxon>Dentiscutata</taxon>
    </lineage>
</organism>
<gene>
    <name evidence="6" type="ORF">DERYTH_LOCUS13161</name>
</gene>
<dbReference type="PANTHER" id="PTHR23112:SF0">
    <property type="entry name" value="TRANSMEMBRANE PROTEIN 116"/>
    <property type="match status" value="1"/>
</dbReference>
<accession>A0A9N9HSU3</accession>
<dbReference type="EMBL" id="CAJVPY010009019">
    <property type="protein sequence ID" value="CAG8703844.1"/>
    <property type="molecule type" value="Genomic_DNA"/>
</dbReference>
<evidence type="ECO:0000256" key="5">
    <source>
        <dbReference type="SAM" id="Phobius"/>
    </source>
</evidence>
<keyword evidence="7" id="KW-1185">Reference proteome</keyword>
<dbReference type="AlphaFoldDB" id="A0A9N9HSU3"/>
<evidence type="ECO:0000313" key="6">
    <source>
        <dbReference type="EMBL" id="CAG8703844.1"/>
    </source>
</evidence>
<dbReference type="Proteomes" id="UP000789405">
    <property type="component" value="Unassembled WGS sequence"/>
</dbReference>
<name>A0A9N9HSU3_9GLOM</name>
<keyword evidence="2 5" id="KW-0812">Transmembrane</keyword>
<dbReference type="OrthoDB" id="3251871at2759"/>
<dbReference type="GO" id="GO:0005886">
    <property type="term" value="C:plasma membrane"/>
    <property type="evidence" value="ECO:0007669"/>
    <property type="project" value="TreeGrafter"/>
</dbReference>
<keyword evidence="3 5" id="KW-1133">Transmembrane helix</keyword>